<evidence type="ECO:0000256" key="4">
    <source>
        <dbReference type="ARBA" id="ARBA00023136"/>
    </source>
</evidence>
<dbReference type="AlphaFoldDB" id="A0A2W5UFE7"/>
<feature type="transmembrane region" description="Helical" evidence="5">
    <location>
        <begin position="110"/>
        <end position="127"/>
    </location>
</feature>
<protein>
    <recommendedName>
        <fullName evidence="8">MAPEG family protein</fullName>
    </recommendedName>
</protein>
<accession>A0A2W5UFE7</accession>
<dbReference type="PANTHER" id="PTHR35371">
    <property type="entry name" value="INNER MEMBRANE PROTEIN"/>
    <property type="match status" value="1"/>
</dbReference>
<sequence length="128" mass="13966">MSSELTILALFGLLTIVQMLVHVLTAQSQLGMDYLVTPRDQPRELTGLAGRARRAADNSIVAMTLFAPAILILQAKAAFSPSTLIATQLFLIARLVYAVVYPLGTPWIRTGVWLVGFLATLYLYICAI</sequence>
<gene>
    <name evidence="6" type="ORF">DI533_14170</name>
</gene>
<dbReference type="Proteomes" id="UP000248975">
    <property type="component" value="Unassembled WGS sequence"/>
</dbReference>
<dbReference type="Gene3D" id="1.20.120.550">
    <property type="entry name" value="Membrane associated eicosanoid/glutathione metabolism-like domain"/>
    <property type="match status" value="1"/>
</dbReference>
<evidence type="ECO:0000313" key="7">
    <source>
        <dbReference type="Proteomes" id="UP000248975"/>
    </source>
</evidence>
<comment type="subcellular location">
    <subcellularLocation>
        <location evidence="1">Membrane</location>
    </subcellularLocation>
</comment>
<reference evidence="6 7" key="1">
    <citation type="submission" date="2017-08" db="EMBL/GenBank/DDBJ databases">
        <title>Infants hospitalized years apart are colonized by the same room-sourced microbial strains.</title>
        <authorList>
            <person name="Brooks B."/>
            <person name="Olm M.R."/>
            <person name="Firek B.A."/>
            <person name="Baker R."/>
            <person name="Thomas B.C."/>
            <person name="Morowitz M.J."/>
            <person name="Banfield J.F."/>
        </authorList>
    </citation>
    <scope>NUCLEOTIDE SEQUENCE [LARGE SCALE GENOMIC DNA]</scope>
    <source>
        <strain evidence="6">S2_003_000_R2_11</strain>
    </source>
</reference>
<evidence type="ECO:0000313" key="6">
    <source>
        <dbReference type="EMBL" id="PZQ96730.1"/>
    </source>
</evidence>
<name>A0A2W5UFE7_CERSP</name>
<evidence type="ECO:0008006" key="8">
    <source>
        <dbReference type="Google" id="ProtNLM"/>
    </source>
</evidence>
<evidence type="ECO:0000256" key="5">
    <source>
        <dbReference type="SAM" id="Phobius"/>
    </source>
</evidence>
<keyword evidence="3 5" id="KW-1133">Transmembrane helix</keyword>
<keyword evidence="2 5" id="KW-0812">Transmembrane</keyword>
<evidence type="ECO:0000256" key="1">
    <source>
        <dbReference type="ARBA" id="ARBA00004370"/>
    </source>
</evidence>
<proteinExistence type="predicted"/>
<evidence type="ECO:0000256" key="2">
    <source>
        <dbReference type="ARBA" id="ARBA00022692"/>
    </source>
</evidence>
<dbReference type="InterPro" id="IPR023352">
    <property type="entry name" value="MAPEG-like_dom_sf"/>
</dbReference>
<organism evidence="6 7">
    <name type="scientific">Cereibacter sphaeroides</name>
    <name type="common">Rhodobacter sphaeroides</name>
    <dbReference type="NCBI Taxonomy" id="1063"/>
    <lineage>
        <taxon>Bacteria</taxon>
        <taxon>Pseudomonadati</taxon>
        <taxon>Pseudomonadota</taxon>
        <taxon>Alphaproteobacteria</taxon>
        <taxon>Rhodobacterales</taxon>
        <taxon>Paracoccaceae</taxon>
        <taxon>Cereibacter</taxon>
    </lineage>
</organism>
<keyword evidence="4 5" id="KW-0472">Membrane</keyword>
<dbReference type="InterPro" id="IPR001129">
    <property type="entry name" value="Membr-assoc_MAPEG"/>
</dbReference>
<dbReference type="Pfam" id="PF01124">
    <property type="entry name" value="MAPEG"/>
    <property type="match status" value="1"/>
</dbReference>
<comment type="caution">
    <text evidence="6">The sequence shown here is derived from an EMBL/GenBank/DDBJ whole genome shotgun (WGS) entry which is preliminary data.</text>
</comment>
<dbReference type="PANTHER" id="PTHR35371:SF1">
    <property type="entry name" value="BLR7753 PROTEIN"/>
    <property type="match status" value="1"/>
</dbReference>
<dbReference type="SUPFAM" id="SSF161084">
    <property type="entry name" value="MAPEG domain-like"/>
    <property type="match status" value="1"/>
</dbReference>
<dbReference type="EMBL" id="QFQS01000003">
    <property type="protein sequence ID" value="PZQ96730.1"/>
    <property type="molecule type" value="Genomic_DNA"/>
</dbReference>
<evidence type="ECO:0000256" key="3">
    <source>
        <dbReference type="ARBA" id="ARBA00022989"/>
    </source>
</evidence>
<dbReference type="GO" id="GO:0016020">
    <property type="term" value="C:membrane"/>
    <property type="evidence" value="ECO:0007669"/>
    <property type="project" value="UniProtKB-SubCell"/>
</dbReference>